<keyword evidence="2" id="KW-1185">Reference proteome</keyword>
<comment type="caution">
    <text evidence="1">The sequence shown here is derived from an EMBL/GenBank/DDBJ whole genome shotgun (WGS) entry which is preliminary data.</text>
</comment>
<dbReference type="Proteomes" id="UP000297447">
    <property type="component" value="Unassembled WGS sequence"/>
</dbReference>
<dbReference type="RefSeq" id="WP_134518716.1">
    <property type="nucleotide sequence ID" value="NZ_SOHE01000028.1"/>
</dbReference>
<proteinExistence type="predicted"/>
<organism evidence="1 2">
    <name type="scientific">Cryobacterium frigoriphilum</name>
    <dbReference type="NCBI Taxonomy" id="1259150"/>
    <lineage>
        <taxon>Bacteria</taxon>
        <taxon>Bacillati</taxon>
        <taxon>Actinomycetota</taxon>
        <taxon>Actinomycetes</taxon>
        <taxon>Micrococcales</taxon>
        <taxon>Microbacteriaceae</taxon>
        <taxon>Cryobacterium</taxon>
    </lineage>
</organism>
<dbReference type="EMBL" id="SOHE01000028">
    <property type="protein sequence ID" value="TFD52692.1"/>
    <property type="molecule type" value="Genomic_DNA"/>
</dbReference>
<name>A0A4R9A612_9MICO</name>
<accession>A0A4R9A612</accession>
<dbReference type="Pfam" id="PF12005">
    <property type="entry name" value="DUF3499"/>
    <property type="match status" value="1"/>
</dbReference>
<dbReference type="InterPro" id="IPR021888">
    <property type="entry name" value="DUF3499"/>
</dbReference>
<evidence type="ECO:0000313" key="2">
    <source>
        <dbReference type="Proteomes" id="UP000297447"/>
    </source>
</evidence>
<reference evidence="1 2" key="1">
    <citation type="submission" date="2019-03" db="EMBL/GenBank/DDBJ databases">
        <title>Genomics of glacier-inhabiting Cryobacterium strains.</title>
        <authorList>
            <person name="Liu Q."/>
            <person name="Xin Y.-H."/>
        </authorList>
    </citation>
    <scope>NUCLEOTIDE SEQUENCE [LARGE SCALE GENOMIC DNA]</scope>
    <source>
        <strain evidence="1 2">Hh14</strain>
    </source>
</reference>
<gene>
    <name evidence="1" type="ORF">E3T55_06235</name>
</gene>
<dbReference type="AlphaFoldDB" id="A0A4R9A612"/>
<evidence type="ECO:0000313" key="1">
    <source>
        <dbReference type="EMBL" id="TFD52692.1"/>
    </source>
</evidence>
<protein>
    <submittedName>
        <fullName evidence="1">DUF3499 family protein</fullName>
    </submittedName>
</protein>
<dbReference type="OrthoDB" id="3216194at2"/>
<sequence>MESRACSRVACQASAVATLTFDYSDALAVLGPLAVTKSPHSFDLCARHAQLTTVPTGWSLMRHAALGGDQPER</sequence>